<dbReference type="AlphaFoldDB" id="A0A382QRB1"/>
<accession>A0A382QRB1</accession>
<dbReference type="EMBL" id="UINC01116370">
    <property type="protein sequence ID" value="SVC88064.1"/>
    <property type="molecule type" value="Genomic_DNA"/>
</dbReference>
<name>A0A382QRB1_9ZZZZ</name>
<protein>
    <submittedName>
        <fullName evidence="1">Uncharacterized protein</fullName>
    </submittedName>
</protein>
<proteinExistence type="predicted"/>
<organism evidence="1">
    <name type="scientific">marine metagenome</name>
    <dbReference type="NCBI Taxonomy" id="408172"/>
    <lineage>
        <taxon>unclassified sequences</taxon>
        <taxon>metagenomes</taxon>
        <taxon>ecological metagenomes</taxon>
    </lineage>
</organism>
<feature type="non-terminal residue" evidence="1">
    <location>
        <position position="248"/>
    </location>
</feature>
<sequence length="248" mass="27876">MYTRLVLGTLLLIPTLLLQVSCTEEPPPQDRNYYDELPLDELDPAQTNMLYTVRTEDPANHLLGITLAFPIGSDDEPRFHGGVEGEYDILDVVLTNEAGTVIAHERDGKYVEAKDSVEGTLTINYKVQVGGIGRHGHQGYMRDGFAAFDGRVYLIPVKVDHIREVQVAFDTTNLGSDLTLITPWQPTDTPNTYRLYDYGKHEHMFTSLKKSMTVVGSFERVDETIGNTQVEVYTALEWDEAFRTATTD</sequence>
<reference evidence="1" key="1">
    <citation type="submission" date="2018-05" db="EMBL/GenBank/DDBJ databases">
        <authorList>
            <person name="Lanie J.A."/>
            <person name="Ng W.-L."/>
            <person name="Kazmierczak K.M."/>
            <person name="Andrzejewski T.M."/>
            <person name="Davidsen T.M."/>
            <person name="Wayne K.J."/>
            <person name="Tettelin H."/>
            <person name="Glass J.I."/>
            <person name="Rusch D."/>
            <person name="Podicherti R."/>
            <person name="Tsui H.-C.T."/>
            <person name="Winkler M.E."/>
        </authorList>
    </citation>
    <scope>NUCLEOTIDE SEQUENCE</scope>
</reference>
<gene>
    <name evidence="1" type="ORF">METZ01_LOCUS340918</name>
</gene>
<evidence type="ECO:0000313" key="1">
    <source>
        <dbReference type="EMBL" id="SVC88064.1"/>
    </source>
</evidence>